<dbReference type="Gene3D" id="1.25.40.20">
    <property type="entry name" value="Ankyrin repeat-containing domain"/>
    <property type="match status" value="4"/>
</dbReference>
<evidence type="ECO:0000256" key="3">
    <source>
        <dbReference type="PROSITE-ProRule" id="PRU00023"/>
    </source>
</evidence>
<dbReference type="SUPFAM" id="SSF48403">
    <property type="entry name" value="Ankyrin repeat"/>
    <property type="match status" value="2"/>
</dbReference>
<reference key="1">
    <citation type="journal article" date="2011" name="Mol. Biol. Evol.">
        <title>Unity in variety -- the pan-genome of the Chlamydiae.</title>
        <authorList>
            <person name="Collingro A."/>
            <person name="Tischler P."/>
            <person name="Weinmaier T."/>
            <person name="Penz T."/>
            <person name="Heinz E."/>
            <person name="Brunham R.C."/>
            <person name="Read T.D."/>
            <person name="Bavoil P.M."/>
            <person name="Sachse K."/>
            <person name="Kahane S."/>
            <person name="Friedman M.G."/>
            <person name="Rattei T."/>
            <person name="Myers G.S.A."/>
            <person name="Horn M."/>
        </authorList>
    </citation>
    <scope>NUCLEOTIDE SEQUENCE</scope>
    <source>
        <strain>Z</strain>
    </source>
</reference>
<feature type="repeat" description="ANK" evidence="3">
    <location>
        <begin position="197"/>
        <end position="229"/>
    </location>
</feature>
<dbReference type="PROSITE" id="PS50297">
    <property type="entry name" value="ANK_REP_REGION"/>
    <property type="match status" value="4"/>
</dbReference>
<dbReference type="InterPro" id="IPR050663">
    <property type="entry name" value="Ankyrin-SOCS_Box"/>
</dbReference>
<dbReference type="GO" id="GO:0000976">
    <property type="term" value="F:transcription cis-regulatory region binding"/>
    <property type="evidence" value="ECO:0007669"/>
    <property type="project" value="TreeGrafter"/>
</dbReference>
<dbReference type="PANTHER" id="PTHR24193">
    <property type="entry name" value="ANKYRIN REPEAT PROTEIN"/>
    <property type="match status" value="1"/>
</dbReference>
<evidence type="ECO:0000313" key="5">
    <source>
        <dbReference type="Proteomes" id="UP000000496"/>
    </source>
</evidence>
<keyword evidence="2 3" id="KW-0040">ANK repeat</keyword>
<dbReference type="InterPro" id="IPR002110">
    <property type="entry name" value="Ankyrin_rpt"/>
</dbReference>
<gene>
    <name evidence="4" type="ordered locus">SNE_A05280</name>
</gene>
<dbReference type="KEGG" id="sng:SNE_A05280"/>
<dbReference type="EMBL" id="FR872582">
    <property type="protein sequence ID" value="CCB88405.1"/>
    <property type="molecule type" value="Genomic_DNA"/>
</dbReference>
<dbReference type="AlphaFoldDB" id="F8L6Q7"/>
<dbReference type="RefSeq" id="WP_013942872.1">
    <property type="nucleotide sequence ID" value="NC_015713.1"/>
</dbReference>
<dbReference type="SMART" id="SM00248">
    <property type="entry name" value="ANK"/>
    <property type="match status" value="15"/>
</dbReference>
<proteinExistence type="predicted"/>
<dbReference type="eggNOG" id="COG0666">
    <property type="taxonomic scope" value="Bacteria"/>
</dbReference>
<dbReference type="Proteomes" id="UP000000496">
    <property type="component" value="Chromosome gsn.131"/>
</dbReference>
<dbReference type="HOGENOM" id="CLU_348114_0_0_0"/>
<sequence>MNIWTILNIEPTTDKKRIRQAYAQALKLTNPEDDPEGFAKLRQAYEEALSGEESSLREDVCFPLLDEKAQVKVLELLNSPQDQALKVFKRFVKEGLFADLSFRIAFEECLFQALYEFPPLSRDLFLALHFYFHWERRRFTENFEWLTDQHELTIHLNLLDLWKQDPSFTPLMQAVAMLDLEVVKTLLPSDLNSQTKNGDTALHLACLLRAPLIVEVLLQAGATVDVENSEGKTPLSIAVEHDDLEITEALTKAGANLKHQDVKNRSVFHLAVAFGSVMLLLFLTKYIDIKDEYGALRNAILNNQREKVKILVEHGVDLHLPPNGEEDTPIICAIRNQKPEILIDLLEHGADPNELQLDCTPLEFAAVRNNCHAIQALLRAGADLSHYYGRCIRRAFDFSQIEAAHLLFASLDPKKEEELKMMNCYAVQGAIAGYIGLEDEIRILYGLENYPPFTSSTLPPLHQAAYLGNLELLKKEVEHGGQINDIDPTFTLTPLYCAAQAGHTACVEFLLNQGAKPNITTHHGLAPLHAAIQNHHYEIMNLLLEYGADCNLAKVLMFSPLFIAVKFQNETAFDQLIVHGAKDHPTGFFHSALAPAVYNGNLEMLKKLTSHSANLKQVMRFRCFSLLYIAARYNQTEVLCYLLSLSLRPDWEPRSKPKFPENFQDLLPLTPLTAAIKNGNVEATQLLLEAKANPNRKSNGFPPLHFARSHPETAHYPEIENAYIQIIDLLLDAGAKIDAKAKNGDTYLIHVIRYRLEGIAIHLINNGADWTIPDAEGVAPLELAESHGLRSLAHLLKDHQIPHETHFIPN</sequence>
<name>F8L6Q7_SIMNZ</name>
<evidence type="ECO:0000313" key="4">
    <source>
        <dbReference type="EMBL" id="CCB88405.1"/>
    </source>
</evidence>
<keyword evidence="5" id="KW-1185">Reference proteome</keyword>
<dbReference type="OrthoDB" id="407974at2"/>
<feature type="repeat" description="ANK" evidence="3">
    <location>
        <begin position="699"/>
        <end position="742"/>
    </location>
</feature>
<organism evidence="4 5">
    <name type="scientific">Simkania negevensis (strain ATCC VR-1471 / DSM 27360 / Z)</name>
    <dbReference type="NCBI Taxonomy" id="331113"/>
    <lineage>
        <taxon>Bacteria</taxon>
        <taxon>Pseudomonadati</taxon>
        <taxon>Chlamydiota</taxon>
        <taxon>Chlamydiia</taxon>
        <taxon>Parachlamydiales</taxon>
        <taxon>Simkaniaceae</taxon>
        <taxon>Simkania</taxon>
    </lineage>
</organism>
<dbReference type="PROSITE" id="PS50088">
    <property type="entry name" value="ANK_REPEAT"/>
    <property type="match status" value="7"/>
</dbReference>
<feature type="repeat" description="ANK" evidence="3">
    <location>
        <begin position="456"/>
        <end position="488"/>
    </location>
</feature>
<dbReference type="Pfam" id="PF12796">
    <property type="entry name" value="Ank_2"/>
    <property type="match status" value="4"/>
</dbReference>
<feature type="repeat" description="ANK" evidence="3">
    <location>
        <begin position="523"/>
        <end position="555"/>
    </location>
</feature>
<reference evidence="4 5" key="2">
    <citation type="journal article" date="2011" name="Mol. Biol. Evol.">
        <title>Unity in variety--the pan-genome of the Chlamydiae.</title>
        <authorList>
            <person name="Collingro A."/>
            <person name="Tischler P."/>
            <person name="Weinmaier T."/>
            <person name="Penz T."/>
            <person name="Heinz E."/>
            <person name="Brunham R.C."/>
            <person name="Read T.D."/>
            <person name="Bavoil P.M."/>
            <person name="Sachse K."/>
            <person name="Kahane S."/>
            <person name="Friedman M.G."/>
            <person name="Rattei T."/>
            <person name="Myers G.S."/>
            <person name="Horn M."/>
        </authorList>
    </citation>
    <scope>NUCLEOTIDE SEQUENCE [LARGE SCALE GENOMIC DNA]</scope>
    <source>
        <strain evidence="5">ATCC VR-1471 / Z</strain>
    </source>
</reference>
<dbReference type="PANTHER" id="PTHR24193:SF122">
    <property type="entry name" value="ANKYRIN REPEAT DOMAIN-CONTAINING PROTEIN 23"/>
    <property type="match status" value="1"/>
</dbReference>
<protein>
    <submittedName>
        <fullName evidence="4">Uncharacterized protein</fullName>
    </submittedName>
</protein>
<feature type="repeat" description="ANK" evidence="3">
    <location>
        <begin position="230"/>
        <end position="262"/>
    </location>
</feature>
<dbReference type="STRING" id="331113.SNE_A05280"/>
<feature type="repeat" description="ANK" evidence="3">
    <location>
        <begin position="490"/>
        <end position="522"/>
    </location>
</feature>
<dbReference type="InterPro" id="IPR036770">
    <property type="entry name" value="Ankyrin_rpt-contain_sf"/>
</dbReference>
<dbReference type="GO" id="GO:0045944">
    <property type="term" value="P:positive regulation of transcription by RNA polymerase II"/>
    <property type="evidence" value="ECO:0007669"/>
    <property type="project" value="TreeGrafter"/>
</dbReference>
<evidence type="ECO:0000256" key="2">
    <source>
        <dbReference type="ARBA" id="ARBA00023043"/>
    </source>
</evidence>
<keyword evidence="1" id="KW-0677">Repeat</keyword>
<evidence type="ECO:0000256" key="1">
    <source>
        <dbReference type="ARBA" id="ARBA00022737"/>
    </source>
</evidence>
<accession>F8L6Q7</accession>
<feature type="repeat" description="ANK" evidence="3">
    <location>
        <begin position="667"/>
        <end position="699"/>
    </location>
</feature>